<dbReference type="PROSITE" id="PS51682">
    <property type="entry name" value="SAM_OMT_I"/>
    <property type="match status" value="1"/>
</dbReference>
<evidence type="ECO:0000256" key="3">
    <source>
        <dbReference type="ARBA" id="ARBA00022691"/>
    </source>
</evidence>
<dbReference type="GO" id="GO:0032259">
    <property type="term" value="P:methylation"/>
    <property type="evidence" value="ECO:0007669"/>
    <property type="project" value="UniProtKB-KW"/>
</dbReference>
<dbReference type="InterPro" id="IPR050362">
    <property type="entry name" value="Cation-dep_OMT"/>
</dbReference>
<keyword evidence="2 4" id="KW-0808">Transferase</keyword>
<proteinExistence type="predicted"/>
<dbReference type="eggNOG" id="COG4122">
    <property type="taxonomic scope" value="Bacteria"/>
</dbReference>
<dbReference type="SUPFAM" id="SSF53335">
    <property type="entry name" value="S-adenosyl-L-methionine-dependent methyltransferases"/>
    <property type="match status" value="1"/>
</dbReference>
<dbReference type="Pfam" id="PF01596">
    <property type="entry name" value="Methyltransf_3"/>
    <property type="match status" value="1"/>
</dbReference>
<gene>
    <name evidence="4" type="ordered locus">AMIS_32350</name>
</gene>
<dbReference type="STRING" id="512565.AMIS_32350"/>
<dbReference type="PANTHER" id="PTHR10509:SF14">
    <property type="entry name" value="CAFFEOYL-COA O-METHYLTRANSFERASE 3-RELATED"/>
    <property type="match status" value="1"/>
</dbReference>
<keyword evidence="3" id="KW-0949">S-adenosyl-L-methionine</keyword>
<dbReference type="GO" id="GO:0008171">
    <property type="term" value="F:O-methyltransferase activity"/>
    <property type="evidence" value="ECO:0007669"/>
    <property type="project" value="InterPro"/>
</dbReference>
<protein>
    <submittedName>
        <fullName evidence="4">Putative O-methyltransferase</fullName>
    </submittedName>
</protein>
<keyword evidence="5" id="KW-1185">Reference proteome</keyword>
<dbReference type="Gene3D" id="3.40.50.150">
    <property type="entry name" value="Vaccinia Virus protein VP39"/>
    <property type="match status" value="1"/>
</dbReference>
<dbReference type="PANTHER" id="PTHR10509">
    <property type="entry name" value="O-METHYLTRANSFERASE-RELATED"/>
    <property type="match status" value="1"/>
</dbReference>
<accession>I0H618</accession>
<organism evidence="4 5">
    <name type="scientific">Actinoplanes missouriensis (strain ATCC 14538 / DSM 43046 / CBS 188.64 / JCM 3121 / NBRC 102363 / NCIMB 12654 / NRRL B-3342 / UNCC 431)</name>
    <dbReference type="NCBI Taxonomy" id="512565"/>
    <lineage>
        <taxon>Bacteria</taxon>
        <taxon>Bacillati</taxon>
        <taxon>Actinomycetota</taxon>
        <taxon>Actinomycetes</taxon>
        <taxon>Micromonosporales</taxon>
        <taxon>Micromonosporaceae</taxon>
        <taxon>Actinoplanes</taxon>
    </lineage>
</organism>
<dbReference type="Proteomes" id="UP000007882">
    <property type="component" value="Chromosome"/>
</dbReference>
<evidence type="ECO:0000256" key="1">
    <source>
        <dbReference type="ARBA" id="ARBA00022603"/>
    </source>
</evidence>
<evidence type="ECO:0000313" key="5">
    <source>
        <dbReference type="Proteomes" id="UP000007882"/>
    </source>
</evidence>
<dbReference type="EMBL" id="AP012319">
    <property type="protein sequence ID" value="BAL88455.1"/>
    <property type="molecule type" value="Genomic_DNA"/>
</dbReference>
<dbReference type="GO" id="GO:0008757">
    <property type="term" value="F:S-adenosylmethionine-dependent methyltransferase activity"/>
    <property type="evidence" value="ECO:0007669"/>
    <property type="project" value="TreeGrafter"/>
</dbReference>
<dbReference type="InterPro" id="IPR002935">
    <property type="entry name" value="SAM_O-MeTrfase"/>
</dbReference>
<dbReference type="CDD" id="cd02440">
    <property type="entry name" value="AdoMet_MTases"/>
    <property type="match status" value="1"/>
</dbReference>
<evidence type="ECO:0000256" key="2">
    <source>
        <dbReference type="ARBA" id="ARBA00022679"/>
    </source>
</evidence>
<dbReference type="KEGG" id="ams:AMIS_32350"/>
<sequence>MMEVAMFTQVELSEELCGYVRDVSLRDSPLLSELRDETRSLPVASMQVSAEQGQFLSTLVRAVGARRTLEVGVFTGYSLVSTALALPPDGTIVACDVSAEWTQVAMRYCERAGVAGKVDLRLGPAADTLRGLRAEGRDGTFDFAFIDADKESYEQYYELALALVRPGGTLVFDNVLWSGLVVDDSTTDPETVALRDFNARRRSDERIDLSVLPYADGLTVAVKR</sequence>
<dbReference type="HOGENOM" id="CLU_067676_5_1_11"/>
<dbReference type="InterPro" id="IPR029063">
    <property type="entry name" value="SAM-dependent_MTases_sf"/>
</dbReference>
<dbReference type="PATRIC" id="fig|512565.3.peg.3230"/>
<dbReference type="AlphaFoldDB" id="I0H618"/>
<name>I0H618_ACTM4</name>
<reference evidence="4 5" key="1">
    <citation type="submission" date="2012-02" db="EMBL/GenBank/DDBJ databases">
        <title>Complete genome sequence of Actinoplanes missouriensis 431 (= NBRC 102363).</title>
        <authorList>
            <person name="Ohnishi Y."/>
            <person name="Ishikawa J."/>
            <person name="Sekine M."/>
            <person name="Hosoyama A."/>
            <person name="Harada T."/>
            <person name="Narita H."/>
            <person name="Hata T."/>
            <person name="Konno Y."/>
            <person name="Tutikane K."/>
            <person name="Fujita N."/>
            <person name="Horinouchi S."/>
            <person name="Hayakawa M."/>
        </authorList>
    </citation>
    <scope>NUCLEOTIDE SEQUENCE [LARGE SCALE GENOMIC DNA]</scope>
    <source>
        <strain evidence="5">ATCC 14538 / DSM 43046 / CBS 188.64 / JCM 3121 / NBRC 102363 / NCIMB 12654 / NRRL B-3342 / UNCC 431</strain>
    </source>
</reference>
<evidence type="ECO:0000313" key="4">
    <source>
        <dbReference type="EMBL" id="BAL88455.1"/>
    </source>
</evidence>
<keyword evidence="1 4" id="KW-0489">Methyltransferase</keyword>